<proteinExistence type="predicted"/>
<dbReference type="AlphaFoldDB" id="A0A478KWJ3"/>
<evidence type="ECO:0000259" key="1">
    <source>
        <dbReference type="Pfam" id="PF04230"/>
    </source>
</evidence>
<dbReference type="EMBL" id="BICW01000012">
    <property type="protein sequence ID" value="GCG57412.1"/>
    <property type="molecule type" value="Genomic_DNA"/>
</dbReference>
<dbReference type="Pfam" id="PF04230">
    <property type="entry name" value="PS_pyruv_trans"/>
    <property type="match status" value="1"/>
</dbReference>
<accession>A0A478KWJ3</accession>
<dbReference type="RefSeq" id="WP_069892301.1">
    <property type="nucleotide sequence ID" value="NZ_JAGISO010000004.1"/>
</dbReference>
<name>A0A478KWJ3_ECOLX</name>
<protein>
    <recommendedName>
        <fullName evidence="1">Polysaccharide pyruvyl transferase domain-containing protein</fullName>
    </recommendedName>
</protein>
<evidence type="ECO:0000313" key="2">
    <source>
        <dbReference type="EMBL" id="GCG57412.1"/>
    </source>
</evidence>
<reference evidence="2" key="1">
    <citation type="submission" date="2018-11" db="EMBL/GenBank/DDBJ databases">
        <title>Draft genome sequence of commensal E.coli strains.</title>
        <authorList>
            <person name="Arimizu Y."/>
            <person name="Hayashi T."/>
            <person name="Ogura Y."/>
        </authorList>
    </citation>
    <scope>NUCLEOTIDE SEQUENCE</scope>
    <source>
        <strain evidence="2">39-H19-A</strain>
    </source>
</reference>
<dbReference type="InterPro" id="IPR007345">
    <property type="entry name" value="Polysacch_pyruvyl_Trfase"/>
</dbReference>
<organism evidence="2">
    <name type="scientific">Escherichia coli</name>
    <dbReference type="NCBI Taxonomy" id="562"/>
    <lineage>
        <taxon>Bacteria</taxon>
        <taxon>Pseudomonadati</taxon>
        <taxon>Pseudomonadota</taxon>
        <taxon>Gammaproteobacteria</taxon>
        <taxon>Enterobacterales</taxon>
        <taxon>Enterobacteriaceae</taxon>
        <taxon>Escherichia</taxon>
    </lineage>
</organism>
<gene>
    <name evidence="2" type="ORF">BvCmsH19A_01208</name>
</gene>
<comment type="caution">
    <text evidence="2">The sequence shown here is derived from an EMBL/GenBank/DDBJ whole genome shotgun (WGS) entry which is preliminary data.</text>
</comment>
<feature type="domain" description="Polysaccharide pyruvyl transferase" evidence="1">
    <location>
        <begin position="37"/>
        <end position="278"/>
    </location>
</feature>
<sequence>MRINNLIMRFGLNKYFGNFASYENVICLYNTSISSLNVGDEIINASGLEQLKTIFSTEQVYHMSTHVGSKSIGIHHANLCKERIVCGSNLLCDTMFRSANWELSPIDILKMKKVVLMGVGWNKYGARTSRFTAKYYRKLLSDSERIHSVRDDYTRKKLNEIGVDNVINTGCPTMWMFTGEHCAAIRKVKADRVVFTLTDYDKDYKNDKLLIEILKRKYDKVYFWPQGSGDLNYFREMKINNIEVVPPRLDEYDALLSNNDIDFVGTRLHGGIRALQYKNRALIVAFDNRAIEKAKDFNLPIINRDSLAENLSTMIDNNYTIDIKINEENIHKWKRQFQK</sequence>